<feature type="region of interest" description="Disordered" evidence="6">
    <location>
        <begin position="307"/>
        <end position="332"/>
    </location>
</feature>
<dbReference type="EMBL" id="NHOQ01001472">
    <property type="protein sequence ID" value="PWA24195.1"/>
    <property type="molecule type" value="Genomic_DNA"/>
</dbReference>
<evidence type="ECO:0000313" key="8">
    <source>
        <dbReference type="Proteomes" id="UP000250572"/>
    </source>
</evidence>
<protein>
    <recommendedName>
        <fullName evidence="1">peptidyl-tRNA hydrolase</fullName>
        <ecNumber evidence="1">3.1.1.29</ecNumber>
    </recommendedName>
</protein>
<dbReference type="InterPro" id="IPR001328">
    <property type="entry name" value="Pept_tRNA_hydro"/>
</dbReference>
<comment type="caution">
    <text evidence="7">The sequence shown here is derived from an EMBL/GenBank/DDBJ whole genome shotgun (WGS) entry which is preliminary data.</text>
</comment>
<dbReference type="PANTHER" id="PTHR17224:SF1">
    <property type="entry name" value="PEPTIDYL-TRNA HYDROLASE"/>
    <property type="match status" value="1"/>
</dbReference>
<keyword evidence="8" id="KW-1185">Reference proteome</keyword>
<reference evidence="7 8" key="1">
    <citation type="journal article" date="2018" name="G3 (Bethesda)">
        <title>A High-Quality Reference Genome for the Invasive Mosquitofish Gambusia affinis Using a Chicago Library.</title>
        <authorList>
            <person name="Hoffberg S.L."/>
            <person name="Troendle N.J."/>
            <person name="Glenn T.C."/>
            <person name="Mahmud O."/>
            <person name="Louha S."/>
            <person name="Chalopin D."/>
            <person name="Bennetzen J.L."/>
            <person name="Mauricio R."/>
        </authorList>
    </citation>
    <scope>NUCLEOTIDE SEQUENCE [LARGE SCALE GENOMIC DNA]</scope>
    <source>
        <strain evidence="7">NE01/NJP1002.9</strain>
        <tissue evidence="7">Muscle</tissue>
    </source>
</reference>
<keyword evidence="3" id="KW-0378">Hydrolase</keyword>
<dbReference type="Pfam" id="PF01195">
    <property type="entry name" value="Pept_tRNA_hydro"/>
    <property type="match status" value="1"/>
</dbReference>
<name>A0A315VXJ7_GAMAF</name>
<accession>A0A315VXJ7</accession>
<evidence type="ECO:0000256" key="5">
    <source>
        <dbReference type="ARBA" id="ARBA00038063"/>
    </source>
</evidence>
<sequence length="332" mass="36605">MVTFSVFDALLHDVLQVGRGNGQEVRQNQEQQHQQLHLENKHKSCNSAFYFLISSKEENIQKLFNHQKLLNFATMRRLLMRVINRVLLGQQFKATMIGAEAEIHTQGRRKLVVGLGNPGMEGTRHSVGMAVLGALAARLSVADRWHGDRHVSGEVILTEVQQARVVLLRPRLLMNVNGVSVARAGEVIGASVNGFIQDLFVVHAGKYGVKPEDILLVHDELDKPLGKIAVKHGGSARGHNGVRSCVDCLQTDVMPRLRVGIGRPSGKTSVERHVLSRFTTEEQKVLEAVLIQSVDLLISQLSQQDAQSASSPAGGRRAAQHRKQKEDSTVVM</sequence>
<dbReference type="PROSITE" id="PS01196">
    <property type="entry name" value="PEPT_TRNA_HYDROL_2"/>
    <property type="match status" value="1"/>
</dbReference>
<dbReference type="EC" id="3.1.1.29" evidence="1"/>
<dbReference type="InterPro" id="IPR018171">
    <property type="entry name" value="Pept_tRNA_hydro_CS"/>
</dbReference>
<keyword evidence="2" id="KW-0820">tRNA-binding</keyword>
<dbReference type="Proteomes" id="UP000250572">
    <property type="component" value="Unassembled WGS sequence"/>
</dbReference>
<dbReference type="PANTHER" id="PTHR17224">
    <property type="entry name" value="PEPTIDYL-TRNA HYDROLASE"/>
    <property type="match status" value="1"/>
</dbReference>
<dbReference type="GO" id="GO:0004045">
    <property type="term" value="F:peptidyl-tRNA hydrolase activity"/>
    <property type="evidence" value="ECO:0007669"/>
    <property type="project" value="UniProtKB-EC"/>
</dbReference>
<comment type="similarity">
    <text evidence="5">Belongs to the PTH family.</text>
</comment>
<evidence type="ECO:0000256" key="3">
    <source>
        <dbReference type="ARBA" id="ARBA00022801"/>
    </source>
</evidence>
<evidence type="ECO:0000256" key="1">
    <source>
        <dbReference type="ARBA" id="ARBA00013260"/>
    </source>
</evidence>
<dbReference type="STRING" id="33528.ENSGAFP00000024038"/>
<dbReference type="InterPro" id="IPR036416">
    <property type="entry name" value="Pept_tRNA_hydro_sf"/>
</dbReference>
<evidence type="ECO:0000256" key="4">
    <source>
        <dbReference type="ARBA" id="ARBA00022884"/>
    </source>
</evidence>
<evidence type="ECO:0000256" key="2">
    <source>
        <dbReference type="ARBA" id="ARBA00022555"/>
    </source>
</evidence>
<evidence type="ECO:0000256" key="6">
    <source>
        <dbReference type="SAM" id="MobiDB-lite"/>
    </source>
</evidence>
<dbReference type="SUPFAM" id="SSF53178">
    <property type="entry name" value="Peptidyl-tRNA hydrolase-like"/>
    <property type="match status" value="1"/>
</dbReference>
<dbReference type="CDD" id="cd00462">
    <property type="entry name" value="PTH"/>
    <property type="match status" value="1"/>
</dbReference>
<dbReference type="GO" id="GO:0000049">
    <property type="term" value="F:tRNA binding"/>
    <property type="evidence" value="ECO:0007669"/>
    <property type="project" value="UniProtKB-KW"/>
</dbReference>
<dbReference type="AlphaFoldDB" id="A0A315VXJ7"/>
<gene>
    <name evidence="7" type="ORF">CCH79_00016249</name>
</gene>
<organism evidence="7 8">
    <name type="scientific">Gambusia affinis</name>
    <name type="common">Western mosquitofish</name>
    <name type="synonym">Heterandria affinis</name>
    <dbReference type="NCBI Taxonomy" id="33528"/>
    <lineage>
        <taxon>Eukaryota</taxon>
        <taxon>Metazoa</taxon>
        <taxon>Chordata</taxon>
        <taxon>Craniata</taxon>
        <taxon>Vertebrata</taxon>
        <taxon>Euteleostomi</taxon>
        <taxon>Actinopterygii</taxon>
        <taxon>Neopterygii</taxon>
        <taxon>Teleostei</taxon>
        <taxon>Neoteleostei</taxon>
        <taxon>Acanthomorphata</taxon>
        <taxon>Ovalentaria</taxon>
        <taxon>Atherinomorphae</taxon>
        <taxon>Cyprinodontiformes</taxon>
        <taxon>Poeciliidae</taxon>
        <taxon>Poeciliinae</taxon>
        <taxon>Gambusia</taxon>
    </lineage>
</organism>
<keyword evidence="4" id="KW-0694">RNA-binding</keyword>
<feature type="compositionally biased region" description="Low complexity" evidence="6">
    <location>
        <begin position="307"/>
        <end position="317"/>
    </location>
</feature>
<evidence type="ECO:0000313" key="7">
    <source>
        <dbReference type="EMBL" id="PWA24195.1"/>
    </source>
</evidence>
<proteinExistence type="inferred from homology"/>
<dbReference type="Gene3D" id="3.40.50.1470">
    <property type="entry name" value="Peptidyl-tRNA hydrolase"/>
    <property type="match status" value="1"/>
</dbReference>